<sequence>MLKITAYVDRVSVCPGETLQLMVHCEYPRYSVETVRLVHGDSCPAAPALKILPTDGVRRELPGRPQRILAGSFGLVERLPAWPPGRSLAFQAFICPTTPLKGRQAIISRCDPRTGDGLTLGIDAGGHTLLELSAAGSVHGVASRVPLLAGQWYFVAGSCDAASGQLSVFQIPLAPIPTIADQDVQHRQCPPASAPGLGADVPLVFAATWRGQDAGRPCASDHFNGKIDRPRVVDAALDLAALRALQGDTWSAAQKARLLGAWDFSIGMETARFHDGSGAGLDGRFVNMPTRAVTGHNFSGEVHCWREQPAQWSAVHFHDDDLHDAGWQVDLAYQVPKDLRSGIYAFQLSAQGEEQFVVFVVKPAPGAARAKLLYLFPLATYMAYANEHFGTNDGLVELHLNRALVIHPHQVFLNEHREYGHSLYDRHSDGSGVHYSSRLRPMLNLRPKLESNHGARPSNLWQFNADTHITDWIEHLGLDYDVVTDEDLHREGGALLSHYQVLMTATHPEYCSAAMWQAIFDFTRGGGRLMYMGGNGFYWRIAFNDSVPGIIETRRAEGGSRAWEPPTGEYYHAFTGEYGGMWRRQGRRSPNHLVGVGFAAQGFDESSPYRRSQASRDDPRVAFAFAGIDDEILGDFGLIGGGAAGMEVDRHDAALGSPPHALVLASSGPHTEAHVLVVEDMLFNFMGTTGNLCPAVRSDIVFFESGKGGAVFSVGSIAYAGALSHNRYANNISRLTENVLRRFLDARPFPG</sequence>
<feature type="domain" description="N,N-dimethylformamidase beta subunit-like C-terminal" evidence="1">
    <location>
        <begin position="290"/>
        <end position="728"/>
    </location>
</feature>
<gene>
    <name evidence="2" type="ORF">D5039_17660</name>
</gene>
<reference evidence="3" key="1">
    <citation type="submission" date="2023-07" db="EMBL/GenBank/DDBJ databases">
        <title>Verminephrobacter genomes.</title>
        <authorList>
            <person name="Lund M.B."/>
        </authorList>
    </citation>
    <scope>NUCLEOTIDE SEQUENCE [LARGE SCALE GENOMIC DNA]</scope>
    <source>
        <strain evidence="3">AtM5-05</strain>
    </source>
</reference>
<proteinExistence type="predicted"/>
<dbReference type="Proteomes" id="UP001208935">
    <property type="component" value="Unassembled WGS sequence"/>
</dbReference>
<evidence type="ECO:0000259" key="1">
    <source>
        <dbReference type="Pfam" id="PF20254"/>
    </source>
</evidence>
<dbReference type="Pfam" id="PF20254">
    <property type="entry name" value="DMFA2_C"/>
    <property type="match status" value="1"/>
</dbReference>
<evidence type="ECO:0000313" key="2">
    <source>
        <dbReference type="EMBL" id="MCW5322904.1"/>
    </source>
</evidence>
<accession>A0ABT3KX36</accession>
<dbReference type="InterPro" id="IPR013320">
    <property type="entry name" value="ConA-like_dom_sf"/>
</dbReference>
<protein>
    <submittedName>
        <fullName evidence="2">N,N-dimethylformamidase</fullName>
    </submittedName>
</protein>
<dbReference type="InterPro" id="IPR046540">
    <property type="entry name" value="DMFA2_C"/>
</dbReference>
<dbReference type="EMBL" id="QZCW01000003">
    <property type="protein sequence ID" value="MCW5322904.1"/>
    <property type="molecule type" value="Genomic_DNA"/>
</dbReference>
<name>A0ABT3KX36_9BURK</name>
<keyword evidence="3" id="KW-1185">Reference proteome</keyword>
<dbReference type="Gene3D" id="2.60.120.200">
    <property type="match status" value="1"/>
</dbReference>
<comment type="caution">
    <text evidence="2">The sequence shown here is derived from an EMBL/GenBank/DDBJ whole genome shotgun (WGS) entry which is preliminary data.</text>
</comment>
<organism evidence="2 3">
    <name type="scientific">Verminephrobacter aporrectodeae subsp. tuberculatae</name>
    <dbReference type="NCBI Taxonomy" id="1110392"/>
    <lineage>
        <taxon>Bacteria</taxon>
        <taxon>Pseudomonadati</taxon>
        <taxon>Pseudomonadota</taxon>
        <taxon>Betaproteobacteria</taxon>
        <taxon>Burkholderiales</taxon>
        <taxon>Comamonadaceae</taxon>
        <taxon>Verminephrobacter</taxon>
    </lineage>
</organism>
<dbReference type="RefSeq" id="WP_265282981.1">
    <property type="nucleotide sequence ID" value="NZ_QZCW01000003.1"/>
</dbReference>
<dbReference type="SUPFAM" id="SSF49899">
    <property type="entry name" value="Concanavalin A-like lectins/glucanases"/>
    <property type="match status" value="1"/>
</dbReference>
<evidence type="ECO:0000313" key="3">
    <source>
        <dbReference type="Proteomes" id="UP001208935"/>
    </source>
</evidence>